<organism evidence="2 3">
    <name type="scientific">Dreissena polymorpha</name>
    <name type="common">Zebra mussel</name>
    <name type="synonym">Mytilus polymorpha</name>
    <dbReference type="NCBI Taxonomy" id="45954"/>
    <lineage>
        <taxon>Eukaryota</taxon>
        <taxon>Metazoa</taxon>
        <taxon>Spiralia</taxon>
        <taxon>Lophotrochozoa</taxon>
        <taxon>Mollusca</taxon>
        <taxon>Bivalvia</taxon>
        <taxon>Autobranchia</taxon>
        <taxon>Heteroconchia</taxon>
        <taxon>Euheterodonta</taxon>
        <taxon>Imparidentia</taxon>
        <taxon>Neoheterodontei</taxon>
        <taxon>Myida</taxon>
        <taxon>Dreissenoidea</taxon>
        <taxon>Dreissenidae</taxon>
        <taxon>Dreissena</taxon>
    </lineage>
</organism>
<reference evidence="2" key="1">
    <citation type="journal article" date="2019" name="bioRxiv">
        <title>The Genome of the Zebra Mussel, Dreissena polymorpha: A Resource for Invasive Species Research.</title>
        <authorList>
            <person name="McCartney M.A."/>
            <person name="Auch B."/>
            <person name="Kono T."/>
            <person name="Mallez S."/>
            <person name="Zhang Y."/>
            <person name="Obille A."/>
            <person name="Becker A."/>
            <person name="Abrahante J.E."/>
            <person name="Garbe J."/>
            <person name="Badalamenti J.P."/>
            <person name="Herman A."/>
            <person name="Mangelson H."/>
            <person name="Liachko I."/>
            <person name="Sullivan S."/>
            <person name="Sone E.D."/>
            <person name="Koren S."/>
            <person name="Silverstein K.A.T."/>
            <person name="Beckman K.B."/>
            <person name="Gohl D.M."/>
        </authorList>
    </citation>
    <scope>NUCLEOTIDE SEQUENCE</scope>
    <source>
        <strain evidence="2">Duluth1</strain>
        <tissue evidence="2">Whole animal</tissue>
    </source>
</reference>
<gene>
    <name evidence="2" type="ORF">DPMN_193307</name>
</gene>
<dbReference type="InterPro" id="IPR011042">
    <property type="entry name" value="6-blade_b-propeller_TolB-like"/>
</dbReference>
<comment type="caution">
    <text evidence="2">The sequence shown here is derived from an EMBL/GenBank/DDBJ whole genome shotgun (WGS) entry which is preliminary data.</text>
</comment>
<sequence>MLLCFAVFRCAVSPTGDKLYIINQHQHKLLTLARDGTLLATLTDPELDTPRGLQVTPLGQVLVCGSRSLTILQVDWEGRASWPVWLQRGMECGTQGQSATAAPRPQSLWDSGTATTSWCSGWNSV</sequence>
<feature type="region of interest" description="Disordered" evidence="1">
    <location>
        <begin position="96"/>
        <end position="125"/>
    </location>
</feature>
<dbReference type="Gene3D" id="2.120.10.30">
    <property type="entry name" value="TolB, C-terminal domain"/>
    <property type="match status" value="1"/>
</dbReference>
<accession>A0A9D3Y657</accession>
<dbReference type="EMBL" id="JAIWYP010000018">
    <property type="protein sequence ID" value="KAH3692970.1"/>
    <property type="molecule type" value="Genomic_DNA"/>
</dbReference>
<name>A0A9D3Y657_DREPO</name>
<keyword evidence="3" id="KW-1185">Reference proteome</keyword>
<dbReference type="Proteomes" id="UP000828390">
    <property type="component" value="Unassembled WGS sequence"/>
</dbReference>
<dbReference type="AlphaFoldDB" id="A0A9D3Y657"/>
<evidence type="ECO:0000256" key="1">
    <source>
        <dbReference type="SAM" id="MobiDB-lite"/>
    </source>
</evidence>
<feature type="compositionally biased region" description="Polar residues" evidence="1">
    <location>
        <begin position="108"/>
        <end position="125"/>
    </location>
</feature>
<proteinExistence type="predicted"/>
<dbReference type="SUPFAM" id="SSF63825">
    <property type="entry name" value="YWTD domain"/>
    <property type="match status" value="1"/>
</dbReference>
<protein>
    <submittedName>
        <fullName evidence="2">Uncharacterized protein</fullName>
    </submittedName>
</protein>
<evidence type="ECO:0000313" key="2">
    <source>
        <dbReference type="EMBL" id="KAH3692970.1"/>
    </source>
</evidence>
<reference evidence="2" key="2">
    <citation type="submission" date="2020-11" db="EMBL/GenBank/DDBJ databases">
        <authorList>
            <person name="McCartney M.A."/>
            <person name="Auch B."/>
            <person name="Kono T."/>
            <person name="Mallez S."/>
            <person name="Becker A."/>
            <person name="Gohl D.M."/>
            <person name="Silverstein K.A.T."/>
            <person name="Koren S."/>
            <person name="Bechman K.B."/>
            <person name="Herman A."/>
            <person name="Abrahante J.E."/>
            <person name="Garbe J."/>
        </authorList>
    </citation>
    <scope>NUCLEOTIDE SEQUENCE</scope>
    <source>
        <strain evidence="2">Duluth1</strain>
        <tissue evidence="2">Whole animal</tissue>
    </source>
</reference>
<evidence type="ECO:0000313" key="3">
    <source>
        <dbReference type="Proteomes" id="UP000828390"/>
    </source>
</evidence>